<evidence type="ECO:0000313" key="1">
    <source>
        <dbReference type="EMBL" id="OGH84750.1"/>
    </source>
</evidence>
<name>A0A1F6NLV9_9BACT</name>
<gene>
    <name evidence="1" type="ORF">A2261_01405</name>
</gene>
<dbReference type="AlphaFoldDB" id="A0A1F6NLV9"/>
<reference evidence="1 2" key="1">
    <citation type="journal article" date="2016" name="Nat. Commun.">
        <title>Thousands of microbial genomes shed light on interconnected biogeochemical processes in an aquifer system.</title>
        <authorList>
            <person name="Anantharaman K."/>
            <person name="Brown C.T."/>
            <person name="Hug L.A."/>
            <person name="Sharon I."/>
            <person name="Castelle C.J."/>
            <person name="Probst A.J."/>
            <person name="Thomas B.C."/>
            <person name="Singh A."/>
            <person name="Wilkins M.J."/>
            <person name="Karaoz U."/>
            <person name="Brodie E.L."/>
            <person name="Williams K.H."/>
            <person name="Hubbard S.S."/>
            <person name="Banfield J.F."/>
        </authorList>
    </citation>
    <scope>NUCLEOTIDE SEQUENCE [LARGE SCALE GENOMIC DNA]</scope>
</reference>
<accession>A0A1F6NLV9</accession>
<dbReference type="REBASE" id="412269">
    <property type="entry name" value="MbaRIFORF1400P"/>
</dbReference>
<evidence type="ECO:0008006" key="3">
    <source>
        <dbReference type="Google" id="ProtNLM"/>
    </source>
</evidence>
<proteinExistence type="predicted"/>
<evidence type="ECO:0000313" key="2">
    <source>
        <dbReference type="Proteomes" id="UP000177803"/>
    </source>
</evidence>
<sequence length="386" mass="44148">MIDETLFAFIEYVKSKNGIGNKMRLMREARKKFKLTKDRSVYYSEYFAVRFSFSSSANFSNTVISLSNLQKYDDLPFVVCLVMPKQNILYLANTTFLQKISHSSQELREDNIRGSFNGSDIVKEFNGLKNAPENFGKLFSIHAGLGFGGNLVRLVEATTNISPSGNKMKISSKQKLVILSAVDRAKQFVKSKEYLELKDDLDSKVQRYKNEILIAGFIENVNIRGRIIEYLIAGEDEKMKTDLIEALRKSSQKIPGFRTKNTLGDYVRIFKKYQTATDVKTKILILSSNPKGYNIDKLLEFLSSDQSVFMFYFIGLEPDKIVNQILVSMFQVDLLRSTIVLKHWSGRNSRGVTQFEGDIIHKLIVAPDNHVDKKESDDFLKMLIKL</sequence>
<dbReference type="EMBL" id="MFQR01000002">
    <property type="protein sequence ID" value="OGH84750.1"/>
    <property type="molecule type" value="Genomic_DNA"/>
</dbReference>
<organism evidence="1 2">
    <name type="scientific">Candidatus Magasanikbacteria bacterium RIFOXYA2_FULL_44_8</name>
    <dbReference type="NCBI Taxonomy" id="1798696"/>
    <lineage>
        <taxon>Bacteria</taxon>
        <taxon>Candidatus Magasanikiibacteriota</taxon>
    </lineage>
</organism>
<comment type="caution">
    <text evidence="1">The sequence shown here is derived from an EMBL/GenBank/DDBJ whole genome shotgun (WGS) entry which is preliminary data.</text>
</comment>
<protein>
    <recommendedName>
        <fullName evidence="3">DraI</fullName>
    </recommendedName>
</protein>
<dbReference type="Proteomes" id="UP000177803">
    <property type="component" value="Unassembled WGS sequence"/>
</dbReference>